<comment type="caution">
    <text evidence="2">The sequence shown here is derived from an EMBL/GenBank/DDBJ whole genome shotgun (WGS) entry which is preliminary data.</text>
</comment>
<dbReference type="EMBL" id="BAABLM010000004">
    <property type="protein sequence ID" value="GAA4677904.1"/>
    <property type="molecule type" value="Genomic_DNA"/>
</dbReference>
<dbReference type="Pfam" id="PF25355">
    <property type="entry name" value="DUF7882"/>
    <property type="match status" value="1"/>
</dbReference>
<dbReference type="Proteomes" id="UP001501295">
    <property type="component" value="Unassembled WGS sequence"/>
</dbReference>
<proteinExistence type="predicted"/>
<keyword evidence="3" id="KW-1185">Reference proteome</keyword>
<name>A0ABP8W1B0_9MICO</name>
<sequence length="107" mass="11500">MPLEVHLDDRTLAHLQIVIVSKLRRRESFVFSWREDMSGAEGRVSVWIHPDCDLAFRFAGSRTPSVNRSWVAQLTELANSGSGLWIVPEPAAAGAGAGAGGDAPDAS</sequence>
<feature type="domain" description="DUF7882" evidence="1">
    <location>
        <begin position="4"/>
        <end position="89"/>
    </location>
</feature>
<gene>
    <name evidence="2" type="ORF">GCM10025780_23470</name>
</gene>
<evidence type="ECO:0000313" key="2">
    <source>
        <dbReference type="EMBL" id="GAA4677904.1"/>
    </source>
</evidence>
<evidence type="ECO:0000313" key="3">
    <source>
        <dbReference type="Proteomes" id="UP001501295"/>
    </source>
</evidence>
<accession>A0ABP8W1B0</accession>
<dbReference type="InterPro" id="IPR057204">
    <property type="entry name" value="DUF7882"/>
</dbReference>
<reference evidence="3" key="1">
    <citation type="journal article" date="2019" name="Int. J. Syst. Evol. Microbiol.">
        <title>The Global Catalogue of Microorganisms (GCM) 10K type strain sequencing project: providing services to taxonomists for standard genome sequencing and annotation.</title>
        <authorList>
            <consortium name="The Broad Institute Genomics Platform"/>
            <consortium name="The Broad Institute Genome Sequencing Center for Infectious Disease"/>
            <person name="Wu L."/>
            <person name="Ma J."/>
        </authorList>
    </citation>
    <scope>NUCLEOTIDE SEQUENCE [LARGE SCALE GENOMIC DNA]</scope>
    <source>
        <strain evidence="3">JCM 18956</strain>
    </source>
</reference>
<organism evidence="2 3">
    <name type="scientific">Frondihabitans cladoniiphilus</name>
    <dbReference type="NCBI Taxonomy" id="715785"/>
    <lineage>
        <taxon>Bacteria</taxon>
        <taxon>Bacillati</taxon>
        <taxon>Actinomycetota</taxon>
        <taxon>Actinomycetes</taxon>
        <taxon>Micrococcales</taxon>
        <taxon>Microbacteriaceae</taxon>
        <taxon>Frondihabitans</taxon>
    </lineage>
</organism>
<protein>
    <recommendedName>
        <fullName evidence="1">DUF7882 domain-containing protein</fullName>
    </recommendedName>
</protein>
<dbReference type="RefSeq" id="WP_345376066.1">
    <property type="nucleotide sequence ID" value="NZ_BAABLM010000004.1"/>
</dbReference>
<evidence type="ECO:0000259" key="1">
    <source>
        <dbReference type="Pfam" id="PF25355"/>
    </source>
</evidence>